<dbReference type="Gene3D" id="1.10.1220.10">
    <property type="entry name" value="Met repressor-like"/>
    <property type="match status" value="1"/>
</dbReference>
<dbReference type="InterPro" id="IPR013321">
    <property type="entry name" value="Arc_rbn_hlx_hlx"/>
</dbReference>
<gene>
    <name evidence="1" type="ORF">LSJ_3129c</name>
</gene>
<dbReference type="Pfam" id="PF04221">
    <property type="entry name" value="RelB"/>
    <property type="match status" value="1"/>
</dbReference>
<name>A0A089QG81_9LACO</name>
<proteinExistence type="predicted"/>
<accession>A0A089QG81</accession>
<dbReference type="GO" id="GO:0006355">
    <property type="term" value="P:regulation of DNA-templated transcription"/>
    <property type="evidence" value="ECO:0007669"/>
    <property type="project" value="InterPro"/>
</dbReference>
<protein>
    <submittedName>
        <fullName evidence="1">DNA-damage-inducible protein J</fullName>
    </submittedName>
</protein>
<reference evidence="1 2" key="1">
    <citation type="journal article" date="2014" name="BMC Genomics">
        <title>Unusual genome complexity in Lactobacillus salivarius JCM1046.</title>
        <authorList>
            <person name="Raftis E.J."/>
            <person name="Forde B.M."/>
            <person name="Claesson M.J."/>
            <person name="O'Toole P.W."/>
        </authorList>
    </citation>
    <scope>NUCLEOTIDE SEQUENCE [LARGE SCALE GENOMIC DNA]</scope>
    <source>
        <strain evidence="1 2">JCM1046</strain>
        <plasmid evidence="1 2">pMP1046B</plasmid>
    </source>
</reference>
<evidence type="ECO:0000313" key="1">
    <source>
        <dbReference type="EMBL" id="AIR11745.1"/>
    </source>
</evidence>
<dbReference type="Proteomes" id="UP000029488">
    <property type="component" value="Plasmid pMP1046B"/>
</dbReference>
<dbReference type="InterPro" id="IPR007337">
    <property type="entry name" value="RelB/DinJ"/>
</dbReference>
<evidence type="ECO:0000313" key="2">
    <source>
        <dbReference type="Proteomes" id="UP000029488"/>
    </source>
</evidence>
<dbReference type="KEGG" id="lsj:LSJ_3129c"/>
<dbReference type="EMBL" id="CP007648">
    <property type="protein sequence ID" value="AIR11745.1"/>
    <property type="molecule type" value="Genomic_DNA"/>
</dbReference>
<keyword evidence="1" id="KW-0614">Plasmid</keyword>
<sequence length="70" mass="7940">MTYKRGGILAKTVTTTIRLDKELKDDMTRILDSMGLSVNAYFTMAAKQLVLKKKVPFEILSDESEEINND</sequence>
<dbReference type="AlphaFoldDB" id="A0A089QG81"/>
<geneLocation type="plasmid" evidence="1 2">
    <name>pMP1046B</name>
</geneLocation>
<organism evidence="1 2">
    <name type="scientific">Ligilactobacillus salivarius</name>
    <dbReference type="NCBI Taxonomy" id="1624"/>
    <lineage>
        <taxon>Bacteria</taxon>
        <taxon>Bacillati</taxon>
        <taxon>Bacillota</taxon>
        <taxon>Bacilli</taxon>
        <taxon>Lactobacillales</taxon>
        <taxon>Lactobacillaceae</taxon>
        <taxon>Ligilactobacillus</taxon>
    </lineage>
</organism>